<evidence type="ECO:0000313" key="3">
    <source>
        <dbReference type="Proteomes" id="UP001194469"/>
    </source>
</evidence>
<organism evidence="2 3">
    <name type="scientific">Nitratidesulfovibrio oxamicus</name>
    <dbReference type="NCBI Taxonomy" id="32016"/>
    <lineage>
        <taxon>Bacteria</taxon>
        <taxon>Pseudomonadati</taxon>
        <taxon>Thermodesulfobacteriota</taxon>
        <taxon>Desulfovibrionia</taxon>
        <taxon>Desulfovibrionales</taxon>
        <taxon>Desulfovibrionaceae</taxon>
        <taxon>Nitratidesulfovibrio</taxon>
    </lineage>
</organism>
<evidence type="ECO:0000256" key="1">
    <source>
        <dbReference type="SAM" id="MobiDB-lite"/>
    </source>
</evidence>
<dbReference type="RefSeq" id="WP_196610802.1">
    <property type="nucleotide sequence ID" value="NZ_VRYY01000810.1"/>
</dbReference>
<dbReference type="Proteomes" id="UP001194469">
    <property type="component" value="Unassembled WGS sequence"/>
</dbReference>
<accession>A0ABS0J9A8</accession>
<evidence type="ECO:0000313" key="2">
    <source>
        <dbReference type="EMBL" id="MBG3879033.1"/>
    </source>
</evidence>
<feature type="region of interest" description="Disordered" evidence="1">
    <location>
        <begin position="135"/>
        <end position="175"/>
    </location>
</feature>
<keyword evidence="3" id="KW-1185">Reference proteome</keyword>
<dbReference type="EMBL" id="VRYY01000810">
    <property type="protein sequence ID" value="MBG3879033.1"/>
    <property type="molecule type" value="Genomic_DNA"/>
</dbReference>
<sequence>MDPAPPPPEPHARHIAWNGLSLSVPYDWQPHAVELHFLSLARHGRATLECAWGPDPAEFSIPRRRAALERQNRRLPGFTADPRRVPARWAQVLATLRPRLTYVPFSWHGGCGALCHDDEARCIIEVRFPAGPAMAQAGRNAPTGRDVPEGHGGPGGHDVPGMHGVRDTEASDAPPITRLHAPQPDEAALLEAAAVLSSLRLHPRHEAVPFRLHDLELSAPAGFALRDFTFRPGLCALHFRRGADTLSVERLSPANVVLQGLPLRHWAARRAGLDTREVHARSPHCRPPRTRETAFWQRTDRRPLFGALPVLRRLSRGAIHEEGAAWLVGDENKLMAVCLCSTGGPAPETMAALCASLRLIVTD</sequence>
<comment type="caution">
    <text evidence="2">The sequence shown here is derived from an EMBL/GenBank/DDBJ whole genome shotgun (WGS) entry which is preliminary data.</text>
</comment>
<name>A0ABS0J9A8_9BACT</name>
<reference evidence="2 3" key="1">
    <citation type="submission" date="2019-08" db="EMBL/GenBank/DDBJ databases">
        <authorList>
            <person name="Luo N."/>
        </authorList>
    </citation>
    <scope>NUCLEOTIDE SEQUENCE [LARGE SCALE GENOMIC DNA]</scope>
    <source>
        <strain evidence="2 3">NCIMB 9442</strain>
    </source>
</reference>
<proteinExistence type="predicted"/>
<protein>
    <submittedName>
        <fullName evidence="2">Uncharacterized protein</fullName>
    </submittedName>
</protein>
<gene>
    <name evidence="2" type="ORF">FVW20_19050</name>
</gene>